<evidence type="ECO:0000256" key="2">
    <source>
        <dbReference type="SAM" id="Phobius"/>
    </source>
</evidence>
<dbReference type="OrthoDB" id="426388at2759"/>
<organism evidence="3 4">
    <name type="scientific">Symbiodinium necroappetens</name>
    <dbReference type="NCBI Taxonomy" id="1628268"/>
    <lineage>
        <taxon>Eukaryota</taxon>
        <taxon>Sar</taxon>
        <taxon>Alveolata</taxon>
        <taxon>Dinophyceae</taxon>
        <taxon>Suessiales</taxon>
        <taxon>Symbiodiniaceae</taxon>
        <taxon>Symbiodinium</taxon>
    </lineage>
</organism>
<evidence type="ECO:0000313" key="4">
    <source>
        <dbReference type="Proteomes" id="UP000601435"/>
    </source>
</evidence>
<evidence type="ECO:0000313" key="3">
    <source>
        <dbReference type="EMBL" id="CAE7643723.1"/>
    </source>
</evidence>
<proteinExistence type="predicted"/>
<name>A0A812VNX9_9DINO</name>
<feature type="transmembrane region" description="Helical" evidence="2">
    <location>
        <begin position="12"/>
        <end position="29"/>
    </location>
</feature>
<sequence length="285" mass="31105">MDRANAWLARVNAWLLVGISSLAVGLLLWRRGSFPSSTTREVLERPSGNGADKKLPAQTEVRKPTLQSPAGLTAETLIAWINTLTKTDTFAIPTLLDWVEQLATEEKHVEHLARCLTALQQLIAPGHELAARAVKAGVKASRLELDRSLELLIVILKGSRRHSGPPVTVEVVDLAMRTSQGALDGVVSRTAYQRGCRLLHFIAQGTLGKDLLIASGGHDMILELMREFEDDPGVMLEGCSCLLCLVPNSSLDAEKAAELMIRCLQKFPAKLGQSQGHRLKTRIGR</sequence>
<reference evidence="3" key="1">
    <citation type="submission" date="2021-02" db="EMBL/GenBank/DDBJ databases">
        <authorList>
            <person name="Dougan E. K."/>
            <person name="Rhodes N."/>
            <person name="Thang M."/>
            <person name="Chan C."/>
        </authorList>
    </citation>
    <scope>NUCLEOTIDE SEQUENCE</scope>
</reference>
<keyword evidence="2" id="KW-0812">Transmembrane</keyword>
<keyword evidence="4" id="KW-1185">Reference proteome</keyword>
<gene>
    <name evidence="3" type="ORF">SNEC2469_LOCUS18195</name>
</gene>
<accession>A0A812VNX9</accession>
<protein>
    <submittedName>
        <fullName evidence="3">Uncharacterized protein</fullName>
    </submittedName>
</protein>
<keyword evidence="2" id="KW-0472">Membrane</keyword>
<feature type="compositionally biased region" description="Basic and acidic residues" evidence="1">
    <location>
        <begin position="51"/>
        <end position="63"/>
    </location>
</feature>
<dbReference type="EMBL" id="CAJNJA010030475">
    <property type="protein sequence ID" value="CAE7643723.1"/>
    <property type="molecule type" value="Genomic_DNA"/>
</dbReference>
<evidence type="ECO:0000256" key="1">
    <source>
        <dbReference type="SAM" id="MobiDB-lite"/>
    </source>
</evidence>
<keyword evidence="2" id="KW-1133">Transmembrane helix</keyword>
<dbReference type="Proteomes" id="UP000601435">
    <property type="component" value="Unassembled WGS sequence"/>
</dbReference>
<dbReference type="AlphaFoldDB" id="A0A812VNX9"/>
<comment type="caution">
    <text evidence="3">The sequence shown here is derived from an EMBL/GenBank/DDBJ whole genome shotgun (WGS) entry which is preliminary data.</text>
</comment>
<feature type="region of interest" description="Disordered" evidence="1">
    <location>
        <begin position="39"/>
        <end position="66"/>
    </location>
</feature>